<protein>
    <submittedName>
        <fullName evidence="1">Uncharacterized protein</fullName>
    </submittedName>
</protein>
<evidence type="ECO:0000313" key="2">
    <source>
        <dbReference type="Proteomes" id="UP000076858"/>
    </source>
</evidence>
<accession>A0A162D6C9</accession>
<dbReference type="EMBL" id="LRGB01002451">
    <property type="protein sequence ID" value="KZS07544.1"/>
    <property type="molecule type" value="Genomic_DNA"/>
</dbReference>
<proteinExistence type="predicted"/>
<organism evidence="1 2">
    <name type="scientific">Daphnia magna</name>
    <dbReference type="NCBI Taxonomy" id="35525"/>
    <lineage>
        <taxon>Eukaryota</taxon>
        <taxon>Metazoa</taxon>
        <taxon>Ecdysozoa</taxon>
        <taxon>Arthropoda</taxon>
        <taxon>Crustacea</taxon>
        <taxon>Branchiopoda</taxon>
        <taxon>Diplostraca</taxon>
        <taxon>Cladocera</taxon>
        <taxon>Anomopoda</taxon>
        <taxon>Daphniidae</taxon>
        <taxon>Daphnia</taxon>
    </lineage>
</organism>
<dbReference type="OrthoDB" id="10376431at2759"/>
<name>A0A162D6C9_9CRUS</name>
<evidence type="ECO:0000313" key="1">
    <source>
        <dbReference type="EMBL" id="KZS07544.1"/>
    </source>
</evidence>
<comment type="caution">
    <text evidence="1">The sequence shown here is derived from an EMBL/GenBank/DDBJ whole genome shotgun (WGS) entry which is preliminary data.</text>
</comment>
<gene>
    <name evidence="1" type="ORF">APZ42_028653</name>
</gene>
<reference evidence="1 2" key="1">
    <citation type="submission" date="2016-03" db="EMBL/GenBank/DDBJ databases">
        <title>EvidentialGene: Evidence-directed Construction of Genes on Genomes.</title>
        <authorList>
            <person name="Gilbert D.G."/>
            <person name="Choi J.-H."/>
            <person name="Mockaitis K."/>
            <person name="Colbourne J."/>
            <person name="Pfrender M."/>
        </authorList>
    </citation>
    <scope>NUCLEOTIDE SEQUENCE [LARGE SCALE GENOMIC DNA]</scope>
    <source>
        <strain evidence="1 2">Xinb3</strain>
        <tissue evidence="1">Complete organism</tissue>
    </source>
</reference>
<keyword evidence="2" id="KW-1185">Reference proteome</keyword>
<dbReference type="Proteomes" id="UP000076858">
    <property type="component" value="Unassembled WGS sequence"/>
</dbReference>
<dbReference type="AlphaFoldDB" id="A0A162D6C9"/>
<sequence length="150" mass="17301">MDQNTSGSKMWVEEHHENDKEIVGLIRNLWKQVHVLTEQKLQLVPLSPFGIMAKWLCNKAKVTQNELMYDTLKRVWEGLSKEAKMRLHYASIKDHVSVKEQQSVINNDIFKIRCEITRLSLTLRSSPKDPTMLEYYEGSVISGNPSSADV</sequence>